<dbReference type="Proteomes" id="UP000249363">
    <property type="component" value="Unassembled WGS sequence"/>
</dbReference>
<evidence type="ECO:0000256" key="4">
    <source>
        <dbReference type="ARBA" id="ARBA00022833"/>
    </source>
</evidence>
<keyword evidence="2" id="KW-0479">Metal-binding</keyword>
<evidence type="ECO:0000313" key="6">
    <source>
        <dbReference type="EMBL" id="RAO67436.1"/>
    </source>
</evidence>
<evidence type="ECO:0000259" key="5">
    <source>
        <dbReference type="Pfam" id="PF18089"/>
    </source>
</evidence>
<dbReference type="OrthoDB" id="3335931at2759"/>
<comment type="caution">
    <text evidence="6">The sequence shown here is derived from an EMBL/GenBank/DDBJ whole genome shotgun (WGS) entry which is preliminary data.</text>
</comment>
<dbReference type="InterPro" id="IPR041526">
    <property type="entry name" value="DAPG_hydrolase"/>
</dbReference>
<keyword evidence="3" id="KW-0378">Hydrolase</keyword>
<dbReference type="GO" id="GO:0016787">
    <property type="term" value="F:hydrolase activity"/>
    <property type="evidence" value="ECO:0007669"/>
    <property type="project" value="UniProtKB-KW"/>
</dbReference>
<keyword evidence="7" id="KW-1185">Reference proteome</keyword>
<proteinExistence type="predicted"/>
<name>A0A364KV55_TALAM</name>
<feature type="domain" description="DAPG hydrolase PhiG" evidence="5">
    <location>
        <begin position="69"/>
        <end position="202"/>
    </location>
</feature>
<dbReference type="EMBL" id="MIKG01000005">
    <property type="protein sequence ID" value="RAO67436.1"/>
    <property type="molecule type" value="Genomic_DNA"/>
</dbReference>
<dbReference type="GO" id="GO:0046872">
    <property type="term" value="F:metal ion binding"/>
    <property type="evidence" value="ECO:0007669"/>
    <property type="project" value="UniProtKB-KW"/>
</dbReference>
<evidence type="ECO:0000313" key="7">
    <source>
        <dbReference type="Proteomes" id="UP000249363"/>
    </source>
</evidence>
<organism evidence="6 7">
    <name type="scientific">Talaromyces amestolkiae</name>
    <dbReference type="NCBI Taxonomy" id="1196081"/>
    <lineage>
        <taxon>Eukaryota</taxon>
        <taxon>Fungi</taxon>
        <taxon>Dikarya</taxon>
        <taxon>Ascomycota</taxon>
        <taxon>Pezizomycotina</taxon>
        <taxon>Eurotiomycetes</taxon>
        <taxon>Eurotiomycetidae</taxon>
        <taxon>Eurotiales</taxon>
        <taxon>Trichocomaceae</taxon>
        <taxon>Talaromyces</taxon>
        <taxon>Talaromyces sect. Talaromyces</taxon>
    </lineage>
</organism>
<reference evidence="6 7" key="1">
    <citation type="journal article" date="2017" name="Biotechnol. Biofuels">
        <title>Differential beta-glucosidase expression as a function of carbon source availability in Talaromyces amestolkiae: a genomic and proteomic approach.</title>
        <authorList>
            <person name="de Eugenio L.I."/>
            <person name="Mendez-Liter J.A."/>
            <person name="Nieto-Dominguez M."/>
            <person name="Alonso L."/>
            <person name="Gil-Munoz J."/>
            <person name="Barriuso J."/>
            <person name="Prieto A."/>
            <person name="Martinez M.J."/>
        </authorList>
    </citation>
    <scope>NUCLEOTIDE SEQUENCE [LARGE SCALE GENOMIC DNA]</scope>
    <source>
        <strain evidence="6 7">CIB</strain>
    </source>
</reference>
<dbReference type="GeneID" id="63792664"/>
<evidence type="ECO:0000256" key="3">
    <source>
        <dbReference type="ARBA" id="ARBA00022801"/>
    </source>
</evidence>
<dbReference type="RefSeq" id="XP_040731952.1">
    <property type="nucleotide sequence ID" value="XM_040875705.1"/>
</dbReference>
<sequence>MSEPLISRNIDPYHNDTSKLYLGYREEDYEKPWAKYFNPNVALVSDEVQKGLICSPWASPLGYGPSEAHDRLLRPGYETIENGFVTTTQGTTMVAVRTDMGNVTGEMYDWWFSWHLTDTSRYKLWHPNAHQYTYRHPDTLDITTHKSYAERYINTFSFINEYLGNHCTDLTVAFIDPKELGIDKGKWPEIGVETMVCARIGTPDTAPGGWIERVEVEVLVTVAGGSSERFDGSLWDGDESSRNVSSWTIRGIQGYNVIIV</sequence>
<evidence type="ECO:0000256" key="2">
    <source>
        <dbReference type="ARBA" id="ARBA00022723"/>
    </source>
</evidence>
<gene>
    <name evidence="6" type="ORF">BHQ10_003448</name>
</gene>
<dbReference type="AlphaFoldDB" id="A0A364KV55"/>
<keyword evidence="4" id="KW-0862">Zinc</keyword>
<dbReference type="Pfam" id="PF18089">
    <property type="entry name" value="DAPG_hydrolase"/>
    <property type="match status" value="1"/>
</dbReference>
<evidence type="ECO:0000256" key="1">
    <source>
        <dbReference type="ARBA" id="ARBA00001947"/>
    </source>
</evidence>
<accession>A0A364KV55</accession>
<protein>
    <recommendedName>
        <fullName evidence="5">DAPG hydrolase PhiG domain-containing protein</fullName>
    </recommendedName>
</protein>
<comment type="cofactor">
    <cofactor evidence="1">
        <name>Zn(2+)</name>
        <dbReference type="ChEBI" id="CHEBI:29105"/>
    </cofactor>
</comment>